<protein>
    <submittedName>
        <fullName evidence="3">Uncharacterized protein</fullName>
    </submittedName>
</protein>
<dbReference type="GO" id="GO:0030041">
    <property type="term" value="P:actin filament polymerization"/>
    <property type="evidence" value="ECO:0007669"/>
    <property type="project" value="TreeGrafter"/>
</dbReference>
<dbReference type="GO" id="GO:0007032">
    <property type="term" value="P:endosome organization"/>
    <property type="evidence" value="ECO:0007669"/>
    <property type="project" value="TreeGrafter"/>
</dbReference>
<organism evidence="2 3">
    <name type="scientific">Meloidogyne incognita</name>
    <name type="common">Southern root-knot nematode worm</name>
    <name type="synonym">Oxyuris incognita</name>
    <dbReference type="NCBI Taxonomy" id="6306"/>
    <lineage>
        <taxon>Eukaryota</taxon>
        <taxon>Metazoa</taxon>
        <taxon>Ecdysozoa</taxon>
        <taxon>Nematoda</taxon>
        <taxon>Chromadorea</taxon>
        <taxon>Rhabditida</taxon>
        <taxon>Tylenchina</taxon>
        <taxon>Tylenchomorpha</taxon>
        <taxon>Tylenchoidea</taxon>
        <taxon>Meloidogynidae</taxon>
        <taxon>Meloidogyninae</taxon>
        <taxon>Meloidogyne</taxon>
        <taxon>Meloidogyne incognita group</taxon>
    </lineage>
</organism>
<name>A0A914N4B2_MELIC</name>
<dbReference type="InterPro" id="IPR019393">
    <property type="entry name" value="WASH_strumpellin"/>
</dbReference>
<dbReference type="WBParaSite" id="Minc3s03265g33334">
    <property type="protein sequence ID" value="Minc3s03265g33334"/>
    <property type="gene ID" value="Minc3s03265g33334"/>
</dbReference>
<dbReference type="Pfam" id="PF10266">
    <property type="entry name" value="Strumpellin"/>
    <property type="match status" value="1"/>
</dbReference>
<dbReference type="PANTHER" id="PTHR15691">
    <property type="entry name" value="WASH COMPLEX SUBUNIT 5"/>
    <property type="match status" value="1"/>
</dbReference>
<comment type="similarity">
    <text evidence="1">Belongs to the strumpellin family.</text>
</comment>
<dbReference type="GO" id="GO:0071203">
    <property type="term" value="C:WASH complex"/>
    <property type="evidence" value="ECO:0007669"/>
    <property type="project" value="InterPro"/>
</dbReference>
<evidence type="ECO:0000313" key="3">
    <source>
        <dbReference type="WBParaSite" id="Minc3s03265g33334"/>
    </source>
</evidence>
<dbReference type="PANTHER" id="PTHR15691:SF6">
    <property type="entry name" value="WASH COMPLEX SUBUNIT 5"/>
    <property type="match status" value="1"/>
</dbReference>
<accession>A0A914N4B2</accession>
<dbReference type="GO" id="GO:0051125">
    <property type="term" value="P:regulation of actin nucleation"/>
    <property type="evidence" value="ECO:0007669"/>
    <property type="project" value="TreeGrafter"/>
</dbReference>
<dbReference type="GO" id="GO:0140285">
    <property type="term" value="P:endosome fission"/>
    <property type="evidence" value="ECO:0007669"/>
    <property type="project" value="TreeGrafter"/>
</dbReference>
<proteinExistence type="inferred from homology"/>
<dbReference type="AlphaFoldDB" id="A0A914N4B2"/>
<evidence type="ECO:0000313" key="2">
    <source>
        <dbReference type="Proteomes" id="UP000887563"/>
    </source>
</evidence>
<sequence>MRENMEITGFTMQNSQLQQCLQTLHNQIITGNCLIAELYRLSLNTPFDFLNFQTSRFSKLLIDFSYFENRASFDKFTEQTEEGRQLEEKFFASFTAFLNSFARFIDQLYTFLADFIDFSREYVDYWRELFTRFKCLDELEILSAQLLHILGLLLLLFDFKFPAVIRERIFVALYRLRMDFEASKLEILVNICRNRREPFEFCLAYVSYF</sequence>
<evidence type="ECO:0000256" key="1">
    <source>
        <dbReference type="ARBA" id="ARBA00006224"/>
    </source>
</evidence>
<dbReference type="GO" id="GO:0005768">
    <property type="term" value="C:endosome"/>
    <property type="evidence" value="ECO:0007669"/>
    <property type="project" value="TreeGrafter"/>
</dbReference>
<keyword evidence="2" id="KW-1185">Reference proteome</keyword>
<reference evidence="3" key="1">
    <citation type="submission" date="2022-11" db="UniProtKB">
        <authorList>
            <consortium name="WormBaseParasite"/>
        </authorList>
    </citation>
    <scope>IDENTIFICATION</scope>
</reference>
<dbReference type="Proteomes" id="UP000887563">
    <property type="component" value="Unplaced"/>
</dbReference>